<name>A0ABY4GQV6_9BACI</name>
<feature type="domain" description="DUF3899" evidence="2">
    <location>
        <begin position="35"/>
        <end position="82"/>
    </location>
</feature>
<organism evidence="3 4">
    <name type="scientific">Gracilibacillus salinarum</name>
    <dbReference type="NCBI Taxonomy" id="2932255"/>
    <lineage>
        <taxon>Bacteria</taxon>
        <taxon>Bacillati</taxon>
        <taxon>Bacillota</taxon>
        <taxon>Bacilli</taxon>
        <taxon>Bacillales</taxon>
        <taxon>Bacillaceae</taxon>
        <taxon>Gracilibacillus</taxon>
    </lineage>
</organism>
<dbReference type="RefSeq" id="WP_244746887.1">
    <property type="nucleotide sequence ID" value="NZ_CP095071.1"/>
</dbReference>
<dbReference type="EMBL" id="CP095071">
    <property type="protein sequence ID" value="UOQ86520.1"/>
    <property type="molecule type" value="Genomic_DNA"/>
</dbReference>
<evidence type="ECO:0000259" key="2">
    <source>
        <dbReference type="Pfam" id="PF13038"/>
    </source>
</evidence>
<accession>A0ABY4GQV6</accession>
<keyword evidence="4" id="KW-1185">Reference proteome</keyword>
<proteinExistence type="predicted"/>
<feature type="transmembrane region" description="Helical" evidence="1">
    <location>
        <begin position="37"/>
        <end position="56"/>
    </location>
</feature>
<evidence type="ECO:0000256" key="1">
    <source>
        <dbReference type="SAM" id="Phobius"/>
    </source>
</evidence>
<keyword evidence="1" id="KW-1133">Transmembrane helix</keyword>
<dbReference type="Pfam" id="PF13038">
    <property type="entry name" value="DUF3899"/>
    <property type="match status" value="1"/>
</dbReference>
<protein>
    <submittedName>
        <fullName evidence="3">DUF3899 domain-containing protein</fullName>
    </submittedName>
</protein>
<reference evidence="3 4" key="1">
    <citation type="submission" date="2022-04" db="EMBL/GenBank/DDBJ databases">
        <title>Gracilibacillus sp. isolated from saltern.</title>
        <authorList>
            <person name="Won M."/>
            <person name="Lee C.-M."/>
            <person name="Woen H.-Y."/>
            <person name="Kwon S.-W."/>
        </authorList>
    </citation>
    <scope>NUCLEOTIDE SEQUENCE [LARGE SCALE GENOMIC DNA]</scope>
    <source>
        <strain evidence="3 4">SSPM10-3</strain>
    </source>
</reference>
<evidence type="ECO:0000313" key="4">
    <source>
        <dbReference type="Proteomes" id="UP000831537"/>
    </source>
</evidence>
<dbReference type="InterPro" id="IPR025007">
    <property type="entry name" value="DUF3899"/>
</dbReference>
<sequence length="95" mass="10927">MTQITKQTTLFAIHLLLCLALVFVFMKQFILLSYINILFYFGGGYLMAGLLLYVIAKRFFDITAASFQKVFTKTSKHKQWESTIVTERPHLNGSV</sequence>
<keyword evidence="1" id="KW-0472">Membrane</keyword>
<dbReference type="Proteomes" id="UP000831537">
    <property type="component" value="Chromosome"/>
</dbReference>
<feature type="transmembrane region" description="Helical" evidence="1">
    <location>
        <begin position="12"/>
        <end position="31"/>
    </location>
</feature>
<keyword evidence="1" id="KW-0812">Transmembrane</keyword>
<evidence type="ECO:0000313" key="3">
    <source>
        <dbReference type="EMBL" id="UOQ86520.1"/>
    </source>
</evidence>
<gene>
    <name evidence="3" type="ORF">MUN87_06435</name>
</gene>